<keyword evidence="7" id="KW-1185">Reference proteome</keyword>
<sequence length="475" mass="54436">MANVAKNSVVVGLKDLEGRWSLKISEVYPIALKFFKEKNGSKALTLTYNDRLKMFALMKQAVHGKYTPSLMPDNGLLDVVGNNRRSAWQLLGDMSQEEAMSQFVGMLDRLCPLFTHVVEAHKVENDEMERRRKEEEEEMTRQLNAKAEEVKKQQEMIQRQMSQEYVVMVKHTHTLTSKHTHIQMCICRALVRNALNQQTYSQFRLYAQLQYPSNPQQQDALVVQMQEQHFIKYMQQVYSQQQLIIQQQQQQQNLKQQNGQVQQQNVSEVSQQLQQLNIQQHLNTQQQQQQNNLTQQQQQYATTSAVTSTTPLMKCIANGTASLWTRKDLKNFKESLNSEQDSVINIGSGELVTVRVPTHANGTSIFWEFATDGYDIGFGLSFEWSPDSSSDDVDTSMKAALPATASKETNNTDGSKVNVAKKVEVVVPIVRRQSQSEVQCGSHVYPGSGVYLLMFDNSYSLWRSKTIFYRVYYSQ</sequence>
<dbReference type="EMBL" id="KB096091">
    <property type="protein sequence ID" value="ESO08287.1"/>
    <property type="molecule type" value="Genomic_DNA"/>
</dbReference>
<dbReference type="InParanoid" id="T1EGL0"/>
<dbReference type="InterPro" id="IPR052269">
    <property type="entry name" value="Golgi-PI4KB_interaction"/>
</dbReference>
<dbReference type="CTD" id="20195710"/>
<dbReference type="KEGG" id="hro:HELRODRAFT_117203"/>
<dbReference type="GO" id="GO:0000062">
    <property type="term" value="F:fatty-acyl-CoA binding"/>
    <property type="evidence" value="ECO:0007669"/>
    <property type="project" value="InterPro"/>
</dbReference>
<dbReference type="EnsemblMetazoa" id="HelroT117203">
    <property type="protein sequence ID" value="HelroP117203"/>
    <property type="gene ID" value="HelroG117203"/>
</dbReference>
<dbReference type="InterPro" id="IPR035984">
    <property type="entry name" value="Acyl-CoA-binding_sf"/>
</dbReference>
<keyword evidence="2" id="KW-0175">Coiled coil</keyword>
<name>T1EGL0_HELRO</name>
<evidence type="ECO:0000259" key="3">
    <source>
        <dbReference type="PROSITE" id="PS50866"/>
    </source>
</evidence>
<feature type="domain" description="ACB" evidence="4">
    <location>
        <begin position="24"/>
        <end position="116"/>
    </location>
</feature>
<dbReference type="PANTHER" id="PTHR22973">
    <property type="entry name" value="LD35087P"/>
    <property type="match status" value="1"/>
</dbReference>
<evidence type="ECO:0000313" key="6">
    <source>
        <dbReference type="EnsemblMetazoa" id="HelroP117203"/>
    </source>
</evidence>
<reference evidence="6" key="3">
    <citation type="submission" date="2015-06" db="UniProtKB">
        <authorList>
            <consortium name="EnsemblMetazoa"/>
        </authorList>
    </citation>
    <scope>IDENTIFICATION</scope>
</reference>
<dbReference type="SUPFAM" id="SSF47027">
    <property type="entry name" value="Acyl-CoA binding protein"/>
    <property type="match status" value="1"/>
</dbReference>
<feature type="coiled-coil region" evidence="2">
    <location>
        <begin position="244"/>
        <end position="299"/>
    </location>
</feature>
<dbReference type="PROSITE" id="PS51228">
    <property type="entry name" value="ACB_2"/>
    <property type="match status" value="1"/>
</dbReference>
<reference evidence="5 7" key="2">
    <citation type="journal article" date="2013" name="Nature">
        <title>Insights into bilaterian evolution from three spiralian genomes.</title>
        <authorList>
            <person name="Simakov O."/>
            <person name="Marletaz F."/>
            <person name="Cho S.J."/>
            <person name="Edsinger-Gonzales E."/>
            <person name="Havlak P."/>
            <person name="Hellsten U."/>
            <person name="Kuo D.H."/>
            <person name="Larsson T."/>
            <person name="Lv J."/>
            <person name="Arendt D."/>
            <person name="Savage R."/>
            <person name="Osoegawa K."/>
            <person name="de Jong P."/>
            <person name="Grimwood J."/>
            <person name="Chapman J.A."/>
            <person name="Shapiro H."/>
            <person name="Aerts A."/>
            <person name="Otillar R.P."/>
            <person name="Terry A.Y."/>
            <person name="Boore J.L."/>
            <person name="Grigoriev I.V."/>
            <person name="Lindberg D.R."/>
            <person name="Seaver E.C."/>
            <person name="Weisblat D.A."/>
            <person name="Putnam N.H."/>
            <person name="Rokhsar D.S."/>
        </authorList>
    </citation>
    <scope>NUCLEOTIDE SEQUENCE</scope>
</reference>
<evidence type="ECO:0000313" key="5">
    <source>
        <dbReference type="EMBL" id="ESO08287.1"/>
    </source>
</evidence>
<reference evidence="7" key="1">
    <citation type="submission" date="2012-12" db="EMBL/GenBank/DDBJ databases">
        <authorList>
            <person name="Hellsten U."/>
            <person name="Grimwood J."/>
            <person name="Chapman J.A."/>
            <person name="Shapiro H."/>
            <person name="Aerts A."/>
            <person name="Otillar R.P."/>
            <person name="Terry A.Y."/>
            <person name="Boore J.L."/>
            <person name="Simakov O."/>
            <person name="Marletaz F."/>
            <person name="Cho S.-J."/>
            <person name="Edsinger-Gonzales E."/>
            <person name="Havlak P."/>
            <person name="Kuo D.-H."/>
            <person name="Larsson T."/>
            <person name="Lv J."/>
            <person name="Arendt D."/>
            <person name="Savage R."/>
            <person name="Osoegawa K."/>
            <person name="de Jong P."/>
            <person name="Lindberg D.R."/>
            <person name="Seaver E.C."/>
            <person name="Weisblat D.A."/>
            <person name="Putnam N.H."/>
            <person name="Grigoriev I.V."/>
            <person name="Rokhsar D.S."/>
        </authorList>
    </citation>
    <scope>NUCLEOTIDE SEQUENCE</scope>
</reference>
<dbReference type="AlphaFoldDB" id="T1EGL0"/>
<dbReference type="PROSITE" id="PS50866">
    <property type="entry name" value="GOLD"/>
    <property type="match status" value="1"/>
</dbReference>
<keyword evidence="1" id="KW-0007">Acetylation</keyword>
<dbReference type="EMBL" id="AMQM01009173">
    <property type="status" value="NOT_ANNOTATED_CDS"/>
    <property type="molecule type" value="Genomic_DNA"/>
</dbReference>
<feature type="coiled-coil region" evidence="2">
    <location>
        <begin position="118"/>
        <end position="163"/>
    </location>
</feature>
<dbReference type="FunFam" id="1.20.80.10:FF:000017">
    <property type="entry name" value="Golgi resident protein GCP60"/>
    <property type="match status" value="1"/>
</dbReference>
<organism evidence="6 7">
    <name type="scientific">Helobdella robusta</name>
    <name type="common">Californian leech</name>
    <dbReference type="NCBI Taxonomy" id="6412"/>
    <lineage>
        <taxon>Eukaryota</taxon>
        <taxon>Metazoa</taxon>
        <taxon>Spiralia</taxon>
        <taxon>Lophotrochozoa</taxon>
        <taxon>Annelida</taxon>
        <taxon>Clitellata</taxon>
        <taxon>Hirudinea</taxon>
        <taxon>Rhynchobdellida</taxon>
        <taxon>Glossiphoniidae</taxon>
        <taxon>Helobdella</taxon>
    </lineage>
</organism>
<dbReference type="InterPro" id="IPR014352">
    <property type="entry name" value="FERM/acyl-CoA-bd_prot_sf"/>
</dbReference>
<dbReference type="PANTHER" id="PTHR22973:SF12">
    <property type="entry name" value="LD35087P"/>
    <property type="match status" value="1"/>
</dbReference>
<dbReference type="HOGENOM" id="CLU_048443_0_0_1"/>
<dbReference type="OMA" id="SYSIWRS"/>
<dbReference type="InterPro" id="IPR036598">
    <property type="entry name" value="GOLD_dom_sf"/>
</dbReference>
<dbReference type="Gene3D" id="1.20.80.10">
    <property type="match status" value="1"/>
</dbReference>
<evidence type="ECO:0000256" key="1">
    <source>
        <dbReference type="ARBA" id="ARBA00022990"/>
    </source>
</evidence>
<accession>T1EGL0</accession>
<evidence type="ECO:0008006" key="8">
    <source>
        <dbReference type="Google" id="ProtNLM"/>
    </source>
</evidence>
<dbReference type="Pfam" id="PF13897">
    <property type="entry name" value="GOLD_2"/>
    <property type="match status" value="1"/>
</dbReference>
<evidence type="ECO:0000313" key="7">
    <source>
        <dbReference type="Proteomes" id="UP000015101"/>
    </source>
</evidence>
<proteinExistence type="predicted"/>
<dbReference type="SUPFAM" id="SSF101576">
    <property type="entry name" value="Supernatant protein factor (SPF), C-terminal domain"/>
    <property type="match status" value="1"/>
</dbReference>
<dbReference type="FunCoup" id="T1EGL0">
    <property type="interactions" value="1534"/>
</dbReference>
<dbReference type="RefSeq" id="XP_009013616.1">
    <property type="nucleotide sequence ID" value="XM_009015368.1"/>
</dbReference>
<gene>
    <name evidence="6" type="primary">20195710</name>
    <name evidence="5" type="ORF">HELRODRAFT_117203</name>
</gene>
<evidence type="ECO:0000256" key="2">
    <source>
        <dbReference type="SAM" id="Coils"/>
    </source>
</evidence>
<dbReference type="eggNOG" id="KOG3878">
    <property type="taxonomic scope" value="Eukaryota"/>
</dbReference>
<dbReference type="InterPro" id="IPR009038">
    <property type="entry name" value="GOLD_dom"/>
</dbReference>
<dbReference type="Proteomes" id="UP000015101">
    <property type="component" value="Unassembled WGS sequence"/>
</dbReference>
<dbReference type="GeneID" id="20195710"/>
<dbReference type="STRING" id="6412.T1EGL0"/>
<evidence type="ECO:0000259" key="4">
    <source>
        <dbReference type="PROSITE" id="PS51228"/>
    </source>
</evidence>
<dbReference type="Gene3D" id="2.60.120.680">
    <property type="entry name" value="GOLD domain"/>
    <property type="match status" value="1"/>
</dbReference>
<dbReference type="GO" id="GO:0000139">
    <property type="term" value="C:Golgi membrane"/>
    <property type="evidence" value="ECO:0000318"/>
    <property type="project" value="GO_Central"/>
</dbReference>
<dbReference type="Pfam" id="PF00887">
    <property type="entry name" value="ACBP"/>
    <property type="match status" value="1"/>
</dbReference>
<dbReference type="OrthoDB" id="5839451at2759"/>
<feature type="domain" description="GOLD" evidence="3">
    <location>
        <begin position="329"/>
        <end position="473"/>
    </location>
</feature>
<dbReference type="InterPro" id="IPR000582">
    <property type="entry name" value="Acyl-CoA-binding_protein"/>
</dbReference>
<protein>
    <recommendedName>
        <fullName evidence="8">ACB domain-containing protein</fullName>
    </recommendedName>
</protein>